<protein>
    <recommendedName>
        <fullName evidence="4">F-box domain-containing protein</fullName>
    </recommendedName>
</protein>
<accession>D8Q2Z9</accession>
<name>D8Q2Z9_SCHCM</name>
<evidence type="ECO:0000313" key="2">
    <source>
        <dbReference type="EMBL" id="EFI97608.1"/>
    </source>
</evidence>
<dbReference type="Proteomes" id="UP000007431">
    <property type="component" value="Unassembled WGS sequence"/>
</dbReference>
<dbReference type="InParanoid" id="D8Q2Z9"/>
<keyword evidence="1" id="KW-0175">Coiled coil</keyword>
<dbReference type="HOGENOM" id="CLU_044628_0_0_1"/>
<dbReference type="RefSeq" id="XP_003032511.1">
    <property type="nucleotide sequence ID" value="XM_003032465.1"/>
</dbReference>
<dbReference type="KEGG" id="scm:SCHCO_02534764"/>
<organism evidence="3">
    <name type="scientific">Schizophyllum commune (strain H4-8 / FGSC 9210)</name>
    <name type="common">Split gill fungus</name>
    <dbReference type="NCBI Taxonomy" id="578458"/>
    <lineage>
        <taxon>Eukaryota</taxon>
        <taxon>Fungi</taxon>
        <taxon>Dikarya</taxon>
        <taxon>Basidiomycota</taxon>
        <taxon>Agaricomycotina</taxon>
        <taxon>Agaricomycetes</taxon>
        <taxon>Agaricomycetidae</taxon>
        <taxon>Agaricales</taxon>
        <taxon>Schizophyllaceae</taxon>
        <taxon>Schizophyllum</taxon>
    </lineage>
</organism>
<dbReference type="InterPro" id="IPR032675">
    <property type="entry name" value="LRR_dom_sf"/>
</dbReference>
<reference evidence="2 3" key="1">
    <citation type="journal article" date="2010" name="Nat. Biotechnol.">
        <title>Genome sequence of the model mushroom Schizophyllum commune.</title>
        <authorList>
            <person name="Ohm R.A."/>
            <person name="de Jong J.F."/>
            <person name="Lugones L.G."/>
            <person name="Aerts A."/>
            <person name="Kothe E."/>
            <person name="Stajich J.E."/>
            <person name="de Vries R.P."/>
            <person name="Record E."/>
            <person name="Levasseur A."/>
            <person name="Baker S.E."/>
            <person name="Bartholomew K.A."/>
            <person name="Coutinho P.M."/>
            <person name="Erdmann S."/>
            <person name="Fowler T.J."/>
            <person name="Gathman A.C."/>
            <person name="Lombard V."/>
            <person name="Henrissat B."/>
            <person name="Knabe N."/>
            <person name="Kuees U."/>
            <person name="Lilly W.W."/>
            <person name="Lindquist E."/>
            <person name="Lucas S."/>
            <person name="Magnuson J.K."/>
            <person name="Piumi F."/>
            <person name="Raudaskoski M."/>
            <person name="Salamov A."/>
            <person name="Schmutz J."/>
            <person name="Schwarze F.W.M.R."/>
            <person name="vanKuyk P.A."/>
            <person name="Horton J.S."/>
            <person name="Grigoriev I.V."/>
            <person name="Woesten H.A.B."/>
        </authorList>
    </citation>
    <scope>NUCLEOTIDE SEQUENCE [LARGE SCALE GENOMIC DNA]</scope>
    <source>
        <strain evidence="3">H4-8 / FGSC 9210</strain>
    </source>
</reference>
<dbReference type="VEuPathDB" id="FungiDB:SCHCODRAFT_02534764"/>
<dbReference type="GeneID" id="9590291"/>
<dbReference type="SUPFAM" id="SSF52058">
    <property type="entry name" value="L domain-like"/>
    <property type="match status" value="1"/>
</dbReference>
<keyword evidence="3" id="KW-1185">Reference proteome</keyword>
<evidence type="ECO:0000256" key="1">
    <source>
        <dbReference type="SAM" id="Coils"/>
    </source>
</evidence>
<feature type="non-terminal residue" evidence="2">
    <location>
        <position position="434"/>
    </location>
</feature>
<evidence type="ECO:0000313" key="3">
    <source>
        <dbReference type="Proteomes" id="UP000007431"/>
    </source>
</evidence>
<dbReference type="AlphaFoldDB" id="D8Q2Z9"/>
<evidence type="ECO:0008006" key="4">
    <source>
        <dbReference type="Google" id="ProtNLM"/>
    </source>
</evidence>
<gene>
    <name evidence="2" type="ORF">SCHCODRAFT_107656</name>
</gene>
<dbReference type="EMBL" id="GL377305">
    <property type="protein sequence ID" value="EFI97608.1"/>
    <property type="molecule type" value="Genomic_DNA"/>
</dbReference>
<dbReference type="Gene3D" id="3.80.10.10">
    <property type="entry name" value="Ribonuclease Inhibitor"/>
    <property type="match status" value="1"/>
</dbReference>
<sequence>MKDLQLALCPGCDRHLEIDGTASATQDALELIRDGNTPSEDSCVELNRAAHEAELQAADLDREIKRLRALSRGLQAHRERLLGFARQKRALAAPIRRLPVEILEDIFMHVCTNVCLDQWRSVVANYEAQLWKVEDVYVDLDSISYRVQWLELVEQAREFRSVVVQVLQRSAETPFSMELDCTSLDIANDWLLEDEVYESLLKAITSSVSRWRNCVIPDFLLHHVVKKGYDSCEALESLTVTEIISPGADFTFEKAPLLTEWVHHGKGTSVYPSSQILSQLTYLKTDHFEDTNFIYDIFTESKTLESLDMVHLDVYSEGFLPNLPEVALLPRLRHFSLVFTDLRFLISLLQALATPRLENLTLELDSKNSLRGGPAAGEWAWPDADFGQYLERSSCTLSRLGLVNIGITDEQESRLRAHSSIGEVVSIPKSESDA</sequence>
<feature type="coiled-coil region" evidence="1">
    <location>
        <begin position="43"/>
        <end position="70"/>
    </location>
</feature>
<dbReference type="OrthoDB" id="3266451at2759"/>
<proteinExistence type="predicted"/>